<dbReference type="AlphaFoldDB" id="A0A511XJ20"/>
<comment type="caution">
    <text evidence="1">The sequence shown here is derived from an EMBL/GenBank/DDBJ whole genome shotgun (WGS) entry which is preliminary data.</text>
</comment>
<dbReference type="Proteomes" id="UP000321746">
    <property type="component" value="Unassembled WGS sequence"/>
</dbReference>
<organism evidence="1 2">
    <name type="scientific">Acetobacter oeni</name>
    <dbReference type="NCBI Taxonomy" id="304077"/>
    <lineage>
        <taxon>Bacteria</taxon>
        <taxon>Pseudomonadati</taxon>
        <taxon>Pseudomonadota</taxon>
        <taxon>Alphaproteobacteria</taxon>
        <taxon>Acetobacterales</taxon>
        <taxon>Acetobacteraceae</taxon>
        <taxon>Acetobacter</taxon>
    </lineage>
</organism>
<name>A0A511XJ20_9PROT</name>
<evidence type="ECO:0000313" key="2">
    <source>
        <dbReference type="Proteomes" id="UP000321746"/>
    </source>
</evidence>
<dbReference type="EMBL" id="BJYG01000012">
    <property type="protein sequence ID" value="GEN62938.1"/>
    <property type="molecule type" value="Genomic_DNA"/>
</dbReference>
<dbReference type="OrthoDB" id="7271194at2"/>
<sequence>MEAVCIKQKISSGLAKVAGVPGGNVKLYRVSDTSGPFRDNYIALIKCLFDISASMSGTTPITWEHNFLFALIDISELCVGDYLVKVSDERRDAKEIYFVSKIESDRPVLVVLKNEVISIYESDISSDNNLMGLRASEGPVWAHDRLIAKNWPVSMQESGGGGRPLTHLGTDIQTSGFKILMPVILGIILHQGLRIKISGSNSYHIYNLEKTIFGYRLNVITDKV</sequence>
<proteinExistence type="predicted"/>
<accession>A0A511XJ20</accession>
<gene>
    <name evidence="1" type="ORF">AOE01nite_11620</name>
</gene>
<evidence type="ECO:0000313" key="1">
    <source>
        <dbReference type="EMBL" id="GEN62938.1"/>
    </source>
</evidence>
<protein>
    <submittedName>
        <fullName evidence="1">Uncharacterized protein</fullName>
    </submittedName>
</protein>
<reference evidence="1 2" key="1">
    <citation type="submission" date="2019-07" db="EMBL/GenBank/DDBJ databases">
        <title>Whole genome shotgun sequence of Acetobacter oeni NBRC 105207.</title>
        <authorList>
            <person name="Hosoyama A."/>
            <person name="Uohara A."/>
            <person name="Ohji S."/>
            <person name="Ichikawa N."/>
        </authorList>
    </citation>
    <scope>NUCLEOTIDE SEQUENCE [LARGE SCALE GENOMIC DNA]</scope>
    <source>
        <strain evidence="1 2">NBRC 105207</strain>
    </source>
</reference>
<dbReference type="RefSeq" id="WP_146887031.1">
    <property type="nucleotide sequence ID" value="NZ_BJYG01000012.1"/>
</dbReference>
<keyword evidence="2" id="KW-1185">Reference proteome</keyword>